<accession>A0A916RVH5</accession>
<dbReference type="InterPro" id="IPR000743">
    <property type="entry name" value="Glyco_hydro_28"/>
</dbReference>
<keyword evidence="3 4" id="KW-0326">Glycosidase</keyword>
<comment type="caution">
    <text evidence="6">The sequence shown here is derived from an EMBL/GenBank/DDBJ whole genome shotgun (WGS) entry which is preliminary data.</text>
</comment>
<evidence type="ECO:0000313" key="6">
    <source>
        <dbReference type="EMBL" id="GGA72675.1"/>
    </source>
</evidence>
<comment type="similarity">
    <text evidence="1 4">Belongs to the glycosyl hydrolase 28 family.</text>
</comment>
<keyword evidence="2 4" id="KW-0378">Hydrolase</keyword>
<evidence type="ECO:0000256" key="4">
    <source>
        <dbReference type="RuleBase" id="RU361169"/>
    </source>
</evidence>
<dbReference type="AlphaFoldDB" id="A0A916RVH5"/>
<dbReference type="RefSeq" id="WP_188759593.1">
    <property type="nucleotide sequence ID" value="NZ_BMJB01000001.1"/>
</dbReference>
<gene>
    <name evidence="6" type="ORF">GCM10011507_25350</name>
</gene>
<organism evidence="6 7">
    <name type="scientific">Edaphobacter acidisoli</name>
    <dbReference type="NCBI Taxonomy" id="2040573"/>
    <lineage>
        <taxon>Bacteria</taxon>
        <taxon>Pseudomonadati</taxon>
        <taxon>Acidobacteriota</taxon>
        <taxon>Terriglobia</taxon>
        <taxon>Terriglobales</taxon>
        <taxon>Acidobacteriaceae</taxon>
        <taxon>Edaphobacter</taxon>
    </lineage>
</organism>
<dbReference type="GO" id="GO:0004650">
    <property type="term" value="F:polygalacturonase activity"/>
    <property type="evidence" value="ECO:0007669"/>
    <property type="project" value="InterPro"/>
</dbReference>
<evidence type="ECO:0008006" key="8">
    <source>
        <dbReference type="Google" id="ProtNLM"/>
    </source>
</evidence>
<dbReference type="PANTHER" id="PTHR31339">
    <property type="entry name" value="PECTIN LYASE-RELATED"/>
    <property type="match status" value="1"/>
</dbReference>
<dbReference type="GO" id="GO:0005975">
    <property type="term" value="P:carbohydrate metabolic process"/>
    <property type="evidence" value="ECO:0007669"/>
    <property type="project" value="InterPro"/>
</dbReference>
<dbReference type="InterPro" id="IPR006311">
    <property type="entry name" value="TAT_signal"/>
</dbReference>
<dbReference type="InterPro" id="IPR051801">
    <property type="entry name" value="GH28_Enzymes"/>
</dbReference>
<dbReference type="Proteomes" id="UP000648801">
    <property type="component" value="Unassembled WGS sequence"/>
</dbReference>
<dbReference type="SUPFAM" id="SSF51126">
    <property type="entry name" value="Pectin lyase-like"/>
    <property type="match status" value="1"/>
</dbReference>
<dbReference type="Gene3D" id="2.160.20.10">
    <property type="entry name" value="Single-stranded right-handed beta-helix, Pectin lyase-like"/>
    <property type="match status" value="1"/>
</dbReference>
<dbReference type="SMART" id="SM00710">
    <property type="entry name" value="PbH1"/>
    <property type="match status" value="5"/>
</dbReference>
<evidence type="ECO:0000256" key="2">
    <source>
        <dbReference type="ARBA" id="ARBA00022801"/>
    </source>
</evidence>
<feature type="signal peptide" evidence="5">
    <location>
        <begin position="1"/>
        <end position="28"/>
    </location>
</feature>
<sequence>MKDTLFARRNFLKTAALAAPAFSLIASAEAPQPSAPRKAPTHPATPKLTLNVRDFGAKGDGTTKDTAAIQQAIDRCSVLGGGEVLVPAGNYLIGAIQLRTRTLLRLDPDATLTGSPDFDDYPVTQVRWEGKWIQGHTALIYANGVEDIGIVGAGKIIGNPALGGRPRPTSPLRHPALIEPINCSNIRLEGFSTSYHLMWSIHPTLCQNIVIKNLTIRSTGGNGDGIDIDSCQHVLIDHCEISTGDDCISLKSGRGEEAASQIPSSGNSKPGINPAITTRAAITTEDVTITNCTFADSIFACIGIGSETSGGIRNVRISNCKFTHARSFAFYIKTRTGRGAFIEDITATNLDLTGDFAGFLRIEGLKSGIQDQDPVPGDAGIPTLRNFHFSNIHVENVPVLVEATSIHPNKPLTGLTLTNVTGTCQKGIFLANVKNAIFRNIDVKGYTGALFNTYNSTGVGIRNPATIEAPKLPDDIPTPAEPYTLH</sequence>
<reference evidence="6" key="2">
    <citation type="submission" date="2020-09" db="EMBL/GenBank/DDBJ databases">
        <authorList>
            <person name="Sun Q."/>
            <person name="Zhou Y."/>
        </authorList>
    </citation>
    <scope>NUCLEOTIDE SEQUENCE</scope>
    <source>
        <strain evidence="6">CGMCC 1.15447</strain>
    </source>
</reference>
<proteinExistence type="inferred from homology"/>
<dbReference type="InterPro" id="IPR012334">
    <property type="entry name" value="Pectin_lyas_fold"/>
</dbReference>
<evidence type="ECO:0000313" key="7">
    <source>
        <dbReference type="Proteomes" id="UP000648801"/>
    </source>
</evidence>
<name>A0A916RVH5_9BACT</name>
<evidence type="ECO:0000256" key="1">
    <source>
        <dbReference type="ARBA" id="ARBA00008834"/>
    </source>
</evidence>
<dbReference type="EMBL" id="BMJB01000001">
    <property type="protein sequence ID" value="GGA72675.1"/>
    <property type="molecule type" value="Genomic_DNA"/>
</dbReference>
<keyword evidence="5" id="KW-0732">Signal</keyword>
<dbReference type="PANTHER" id="PTHR31339:SF9">
    <property type="entry name" value="PLASMIN AND FIBRONECTIN-BINDING PROTEIN A"/>
    <property type="match status" value="1"/>
</dbReference>
<protein>
    <recommendedName>
        <fullName evidence="8">Glycoside hydrolase</fullName>
    </recommendedName>
</protein>
<evidence type="ECO:0000256" key="5">
    <source>
        <dbReference type="SAM" id="SignalP"/>
    </source>
</evidence>
<dbReference type="InterPro" id="IPR006626">
    <property type="entry name" value="PbH1"/>
</dbReference>
<dbReference type="PROSITE" id="PS51318">
    <property type="entry name" value="TAT"/>
    <property type="match status" value="1"/>
</dbReference>
<keyword evidence="7" id="KW-1185">Reference proteome</keyword>
<reference evidence="6" key="1">
    <citation type="journal article" date="2014" name="Int. J. Syst. Evol. Microbiol.">
        <title>Complete genome sequence of Corynebacterium casei LMG S-19264T (=DSM 44701T), isolated from a smear-ripened cheese.</title>
        <authorList>
            <consortium name="US DOE Joint Genome Institute (JGI-PGF)"/>
            <person name="Walter F."/>
            <person name="Albersmeier A."/>
            <person name="Kalinowski J."/>
            <person name="Ruckert C."/>
        </authorList>
    </citation>
    <scope>NUCLEOTIDE SEQUENCE</scope>
    <source>
        <strain evidence="6">CGMCC 1.15447</strain>
    </source>
</reference>
<evidence type="ECO:0000256" key="3">
    <source>
        <dbReference type="ARBA" id="ARBA00023295"/>
    </source>
</evidence>
<dbReference type="InterPro" id="IPR011050">
    <property type="entry name" value="Pectin_lyase_fold/virulence"/>
</dbReference>
<dbReference type="Pfam" id="PF00295">
    <property type="entry name" value="Glyco_hydro_28"/>
    <property type="match status" value="1"/>
</dbReference>
<feature type="chain" id="PRO_5037816081" description="Glycoside hydrolase" evidence="5">
    <location>
        <begin position="29"/>
        <end position="486"/>
    </location>
</feature>